<dbReference type="InterPro" id="IPR048683">
    <property type="entry name" value="Sf6_terminase"/>
</dbReference>
<dbReference type="Proteomes" id="UP000076023">
    <property type="component" value="Unassembled WGS sequence"/>
</dbReference>
<proteinExistence type="predicted"/>
<dbReference type="STRING" id="690879.TSACC_2909"/>
<evidence type="ECO:0000313" key="2">
    <source>
        <dbReference type="Proteomes" id="UP000076023"/>
    </source>
</evidence>
<protein>
    <recommendedName>
        <fullName evidence="3">Terminase small subunit protein</fullName>
    </recommendedName>
</protein>
<dbReference type="EMBL" id="BDCO01000002">
    <property type="protein sequence ID" value="GAT32510.1"/>
    <property type="molecule type" value="Genomic_DNA"/>
</dbReference>
<dbReference type="Gene3D" id="1.10.10.60">
    <property type="entry name" value="Homeodomain-like"/>
    <property type="match status" value="1"/>
</dbReference>
<keyword evidence="2" id="KW-1185">Reference proteome</keyword>
<dbReference type="OrthoDB" id="5868871at2"/>
<comment type="caution">
    <text evidence="1">The sequence shown here is derived from an EMBL/GenBank/DDBJ whole genome shotgun (WGS) entry which is preliminary data.</text>
</comment>
<gene>
    <name evidence="1" type="ORF">TSACC_2909</name>
</gene>
<reference evidence="2" key="1">
    <citation type="journal article" date="2017" name="Genome Announc.">
        <title>Draft Genome Sequence of Terrimicrobium sacchariphilum NM-5T, a Facultative Anaerobic Soil Bacterium of the Class Spartobacteria.</title>
        <authorList>
            <person name="Qiu Y.L."/>
            <person name="Tourlousse D.M."/>
            <person name="Matsuura N."/>
            <person name="Ohashi A."/>
            <person name="Sekiguchi Y."/>
        </authorList>
    </citation>
    <scope>NUCLEOTIDE SEQUENCE [LARGE SCALE GENOMIC DNA]</scope>
    <source>
        <strain evidence="2">NM-5</strain>
    </source>
</reference>
<accession>A0A146G4E8</accession>
<name>A0A146G4E8_TERSA</name>
<dbReference type="InParanoid" id="A0A146G4E8"/>
<organism evidence="1 2">
    <name type="scientific">Terrimicrobium sacchariphilum</name>
    <dbReference type="NCBI Taxonomy" id="690879"/>
    <lineage>
        <taxon>Bacteria</taxon>
        <taxon>Pseudomonadati</taxon>
        <taxon>Verrucomicrobiota</taxon>
        <taxon>Terrimicrobiia</taxon>
        <taxon>Terrimicrobiales</taxon>
        <taxon>Terrimicrobiaceae</taxon>
        <taxon>Terrimicrobium</taxon>
    </lineage>
</organism>
<dbReference type="Pfam" id="PF20901">
    <property type="entry name" value="Sf6_terminase"/>
    <property type="match status" value="1"/>
</dbReference>
<dbReference type="AlphaFoldDB" id="A0A146G4E8"/>
<evidence type="ECO:0000313" key="1">
    <source>
        <dbReference type="EMBL" id="GAT32510.1"/>
    </source>
</evidence>
<sequence>MSGKQRMRRSAALGEVICERLAAGESLRRICRDAGMPSLASIYRWLQADEAFRAQYVLAREHQADALFDEILDIADDGTNDFVEKESKTGLRTIVLREEAISRSRLRVEARKWMIARLAPKKYGEKHEPKGESSDTLLDFLDGIRAAGERREGAE</sequence>
<evidence type="ECO:0008006" key="3">
    <source>
        <dbReference type="Google" id="ProtNLM"/>
    </source>
</evidence>